<accession>A0A1J6K774</accession>
<comment type="function">
    <text evidence="9">Promotes plant cell differentiation, organogenesis and somatic embryogenesis as well as cell proliferation.</text>
</comment>
<dbReference type="GO" id="GO:0008283">
    <property type="term" value="P:cell population proliferation"/>
    <property type="evidence" value="ECO:0007669"/>
    <property type="project" value="UniProtKB-UniRule"/>
</dbReference>
<keyword evidence="11" id="KW-1185">Reference proteome</keyword>
<evidence type="ECO:0000256" key="1">
    <source>
        <dbReference type="ARBA" id="ARBA00004613"/>
    </source>
</evidence>
<dbReference type="KEGG" id="nau:109219590"/>
<evidence type="ECO:0000256" key="2">
    <source>
        <dbReference type="ARBA" id="ARBA00010781"/>
    </source>
</evidence>
<dbReference type="AlphaFoldDB" id="A0A1J6K774"/>
<keyword evidence="5 9" id="KW-0765">Sulfation</keyword>
<evidence type="ECO:0000256" key="8">
    <source>
        <dbReference type="ARBA" id="ARBA00023030"/>
    </source>
</evidence>
<dbReference type="STRING" id="49451.A0A1J6K774"/>
<evidence type="ECO:0000256" key="9">
    <source>
        <dbReference type="RuleBase" id="RU368031"/>
    </source>
</evidence>
<keyword evidence="7 9" id="KW-0221">Differentiation</keyword>
<sequence>MSKASASFFFIILLLSVALSYAARPEPTFHEATLSNNIQNQQDVVEPKQVGKEESCKGVKEEECLERRTLAAHLDYIYTQNQNP</sequence>
<proteinExistence type="inferred from homology"/>
<dbReference type="GeneID" id="109219590"/>
<keyword evidence="8 9" id="KW-0339">Growth factor</keyword>
<dbReference type="InterPro" id="IPR009438">
    <property type="entry name" value="Phytosulfokine"/>
</dbReference>
<comment type="PTM">
    <text evidence="9">PSK-alpha is produced by endopeptidase digestion. PSK-beta is produced from PSK-alpha by exopeptidase digestion.</text>
</comment>
<evidence type="ECO:0000256" key="6">
    <source>
        <dbReference type="ARBA" id="ARBA00022729"/>
    </source>
</evidence>
<dbReference type="GO" id="GO:0005576">
    <property type="term" value="C:extracellular region"/>
    <property type="evidence" value="ECO:0007669"/>
    <property type="project" value="UniProtKB-SubCell"/>
</dbReference>
<dbReference type="Gramene" id="OIT20896">
    <property type="protein sequence ID" value="OIT20896"/>
    <property type="gene ID" value="A4A49_40740"/>
</dbReference>
<comment type="PTM">
    <text evidence="9">Sulfation is important for activity and for the binding to a putative membrane receptor.</text>
</comment>
<evidence type="ECO:0000256" key="3">
    <source>
        <dbReference type="ARBA" id="ARBA00022473"/>
    </source>
</evidence>
<evidence type="ECO:0000256" key="5">
    <source>
        <dbReference type="ARBA" id="ARBA00022641"/>
    </source>
</evidence>
<dbReference type="OMA" id="SCAGLEM"/>
<dbReference type="PANTHER" id="PTHR33285:SF55">
    <property type="entry name" value="PHYTOSULFOKINES 3"/>
    <property type="match status" value="1"/>
</dbReference>
<feature type="signal peptide" evidence="9">
    <location>
        <begin position="1"/>
        <end position="22"/>
    </location>
</feature>
<comment type="subcellular location">
    <subcellularLocation>
        <location evidence="1 9">Secreted</location>
    </subcellularLocation>
</comment>
<comment type="caution">
    <text evidence="10">The sequence shown here is derived from an EMBL/GenBank/DDBJ whole genome shotgun (WGS) entry which is preliminary data.</text>
</comment>
<evidence type="ECO:0000313" key="10">
    <source>
        <dbReference type="EMBL" id="OIT20896.1"/>
    </source>
</evidence>
<dbReference type="GO" id="GO:0008083">
    <property type="term" value="F:growth factor activity"/>
    <property type="evidence" value="ECO:0007669"/>
    <property type="project" value="UniProtKB-UniRule"/>
</dbReference>
<dbReference type="Pfam" id="PF06404">
    <property type="entry name" value="PSK"/>
    <property type="match status" value="1"/>
</dbReference>
<evidence type="ECO:0000256" key="4">
    <source>
        <dbReference type="ARBA" id="ARBA00022525"/>
    </source>
</evidence>
<keyword evidence="3 9" id="KW-0217">Developmental protein</keyword>
<organism evidence="10 11">
    <name type="scientific">Nicotiana attenuata</name>
    <name type="common">Coyote tobacco</name>
    <dbReference type="NCBI Taxonomy" id="49451"/>
    <lineage>
        <taxon>Eukaryota</taxon>
        <taxon>Viridiplantae</taxon>
        <taxon>Streptophyta</taxon>
        <taxon>Embryophyta</taxon>
        <taxon>Tracheophyta</taxon>
        <taxon>Spermatophyta</taxon>
        <taxon>Magnoliopsida</taxon>
        <taxon>eudicotyledons</taxon>
        <taxon>Gunneridae</taxon>
        <taxon>Pentapetalae</taxon>
        <taxon>asterids</taxon>
        <taxon>lamiids</taxon>
        <taxon>Solanales</taxon>
        <taxon>Solanaceae</taxon>
        <taxon>Nicotianoideae</taxon>
        <taxon>Nicotianeae</taxon>
        <taxon>Nicotiana</taxon>
    </lineage>
</organism>
<evidence type="ECO:0000313" key="11">
    <source>
        <dbReference type="Proteomes" id="UP000187609"/>
    </source>
</evidence>
<feature type="chain" id="PRO_5031598321" description="Phytosulfokine" evidence="9">
    <location>
        <begin position="23"/>
        <end position="84"/>
    </location>
</feature>
<gene>
    <name evidence="10" type="primary">PSK3</name>
    <name evidence="10" type="ORF">A4A49_40740</name>
</gene>
<protein>
    <recommendedName>
        <fullName evidence="9">Phytosulfokine</fullName>
    </recommendedName>
    <component>
        <recommendedName>
            <fullName evidence="9">Phytosulfokine-alpha</fullName>
            <shortName evidence="9">PSK-alpha</shortName>
            <shortName evidence="9">Phytosulfokine-a</shortName>
        </recommendedName>
    </component>
    <component>
        <recommendedName>
            <fullName evidence="9">Phytosulfokine-beta</fullName>
            <shortName evidence="9">PSK-beta</shortName>
            <shortName evidence="9">Phytosulfokine-b</shortName>
        </recommendedName>
    </component>
</protein>
<dbReference type="GO" id="GO:0030154">
    <property type="term" value="P:cell differentiation"/>
    <property type="evidence" value="ECO:0007669"/>
    <property type="project" value="UniProtKB-UniRule"/>
</dbReference>
<name>A0A1J6K774_NICAT</name>
<keyword evidence="4 9" id="KW-0964">Secreted</keyword>
<keyword evidence="6 9" id="KW-0732">Signal</keyword>
<dbReference type="EMBL" id="MJEQ01004808">
    <property type="protein sequence ID" value="OIT20896.1"/>
    <property type="molecule type" value="Genomic_DNA"/>
</dbReference>
<dbReference type="PANTHER" id="PTHR33285">
    <property type="entry name" value="PHYTOSULFOKINES 3"/>
    <property type="match status" value="1"/>
</dbReference>
<evidence type="ECO:0000256" key="7">
    <source>
        <dbReference type="ARBA" id="ARBA00022782"/>
    </source>
</evidence>
<dbReference type="Proteomes" id="UP000187609">
    <property type="component" value="Unassembled WGS sequence"/>
</dbReference>
<reference evidence="10" key="1">
    <citation type="submission" date="2016-11" db="EMBL/GenBank/DDBJ databases">
        <title>The genome of Nicotiana attenuata.</title>
        <authorList>
            <person name="Xu S."/>
            <person name="Brockmoeller T."/>
            <person name="Gaquerel E."/>
            <person name="Navarro A."/>
            <person name="Kuhl H."/>
            <person name="Gase K."/>
            <person name="Ling Z."/>
            <person name="Zhou W."/>
            <person name="Kreitzer C."/>
            <person name="Stanke M."/>
            <person name="Tang H."/>
            <person name="Lyons E."/>
            <person name="Pandey P."/>
            <person name="Pandey S.P."/>
            <person name="Timmermann B."/>
            <person name="Baldwin I.T."/>
        </authorList>
    </citation>
    <scope>NUCLEOTIDE SEQUENCE [LARGE SCALE GENOMIC DNA]</scope>
    <source>
        <strain evidence="10">UT</strain>
    </source>
</reference>
<comment type="similarity">
    <text evidence="2 9">Belongs to the phytosulfokine family.</text>
</comment>
<dbReference type="OrthoDB" id="1858282at2759"/>